<dbReference type="EMBL" id="JACXVP010000005">
    <property type="protein sequence ID" value="KAG5604449.1"/>
    <property type="molecule type" value="Genomic_DNA"/>
</dbReference>
<sequence>MEKEAAKNRAVDAILIPKKVQALQAEDDDVIQLNTKAFAADGHLQERQLSAPTPPVVDSTANQNANGSDK</sequence>
<evidence type="ECO:0000313" key="3">
    <source>
        <dbReference type="Proteomes" id="UP000824120"/>
    </source>
</evidence>
<keyword evidence="3" id="KW-1185">Reference proteome</keyword>
<protein>
    <submittedName>
        <fullName evidence="2">Uncharacterized protein</fullName>
    </submittedName>
</protein>
<organism evidence="2 3">
    <name type="scientific">Solanum commersonii</name>
    <name type="common">Commerson's wild potato</name>
    <name type="synonym">Commerson's nightshade</name>
    <dbReference type="NCBI Taxonomy" id="4109"/>
    <lineage>
        <taxon>Eukaryota</taxon>
        <taxon>Viridiplantae</taxon>
        <taxon>Streptophyta</taxon>
        <taxon>Embryophyta</taxon>
        <taxon>Tracheophyta</taxon>
        <taxon>Spermatophyta</taxon>
        <taxon>Magnoliopsida</taxon>
        <taxon>eudicotyledons</taxon>
        <taxon>Gunneridae</taxon>
        <taxon>Pentapetalae</taxon>
        <taxon>asterids</taxon>
        <taxon>lamiids</taxon>
        <taxon>Solanales</taxon>
        <taxon>Solanaceae</taxon>
        <taxon>Solanoideae</taxon>
        <taxon>Solaneae</taxon>
        <taxon>Solanum</taxon>
    </lineage>
</organism>
<evidence type="ECO:0000313" key="2">
    <source>
        <dbReference type="EMBL" id="KAG5604449.1"/>
    </source>
</evidence>
<feature type="region of interest" description="Disordered" evidence="1">
    <location>
        <begin position="44"/>
        <end position="70"/>
    </location>
</feature>
<dbReference type="AlphaFoldDB" id="A0A9J5YV49"/>
<dbReference type="Proteomes" id="UP000824120">
    <property type="component" value="Chromosome 5"/>
</dbReference>
<gene>
    <name evidence="2" type="ORF">H5410_025941</name>
</gene>
<dbReference type="OrthoDB" id="1319206at2759"/>
<reference evidence="2 3" key="1">
    <citation type="submission" date="2020-09" db="EMBL/GenBank/DDBJ databases">
        <title>De no assembly of potato wild relative species, Solanum commersonii.</title>
        <authorList>
            <person name="Cho K."/>
        </authorList>
    </citation>
    <scope>NUCLEOTIDE SEQUENCE [LARGE SCALE GENOMIC DNA]</scope>
    <source>
        <strain evidence="2">LZ3.2</strain>
        <tissue evidence="2">Leaf</tissue>
    </source>
</reference>
<feature type="compositionally biased region" description="Polar residues" evidence="1">
    <location>
        <begin position="59"/>
        <end position="70"/>
    </location>
</feature>
<name>A0A9J5YV49_SOLCO</name>
<accession>A0A9J5YV49</accession>
<comment type="caution">
    <text evidence="2">The sequence shown here is derived from an EMBL/GenBank/DDBJ whole genome shotgun (WGS) entry which is preliminary data.</text>
</comment>
<evidence type="ECO:0000256" key="1">
    <source>
        <dbReference type="SAM" id="MobiDB-lite"/>
    </source>
</evidence>
<proteinExistence type="predicted"/>